<dbReference type="EMBL" id="MLJW01000045">
    <property type="protein sequence ID" value="OIR06249.1"/>
    <property type="molecule type" value="Genomic_DNA"/>
</dbReference>
<organism evidence="2">
    <name type="scientific">mine drainage metagenome</name>
    <dbReference type="NCBI Taxonomy" id="410659"/>
    <lineage>
        <taxon>unclassified sequences</taxon>
        <taxon>metagenomes</taxon>
        <taxon>ecological metagenomes</taxon>
    </lineage>
</organism>
<feature type="region of interest" description="Disordered" evidence="1">
    <location>
        <begin position="1"/>
        <end position="24"/>
    </location>
</feature>
<name>A0A1J5SCM0_9ZZZZ</name>
<dbReference type="AlphaFoldDB" id="A0A1J5SCM0"/>
<protein>
    <submittedName>
        <fullName evidence="2">Uncharacterized protein</fullName>
    </submittedName>
</protein>
<proteinExistence type="predicted"/>
<feature type="region of interest" description="Disordered" evidence="1">
    <location>
        <begin position="127"/>
        <end position="148"/>
    </location>
</feature>
<sequence length="172" mass="18432">MSAKAADHTAKTTDAPPERRGGAGPRAVAEMAARLTKKPLGKRGFTEAALVSGWAGIVGSLLGRETLPLRIAFPPRQRSGGVLHVRVSSGAMATQLQHLEPLLLQRINGYFGYGAVARLHMVQGPLPPRPVRQVPKAPELSPEKRQALQASLEKVSDPALRAALERLGRYVL</sequence>
<dbReference type="InterPro" id="IPR010593">
    <property type="entry name" value="DUF1159"/>
</dbReference>
<dbReference type="PANTHER" id="PTHR36456">
    <property type="entry name" value="UPF0232 PROTEIN SCO3875"/>
    <property type="match status" value="1"/>
</dbReference>
<evidence type="ECO:0000313" key="2">
    <source>
        <dbReference type="EMBL" id="OIR06249.1"/>
    </source>
</evidence>
<accession>A0A1J5SCM0</accession>
<dbReference type="PIRSF" id="PIRSF032064">
    <property type="entry name" value="UCP032064"/>
    <property type="match status" value="1"/>
</dbReference>
<evidence type="ECO:0000256" key="1">
    <source>
        <dbReference type="SAM" id="MobiDB-lite"/>
    </source>
</evidence>
<dbReference type="Pfam" id="PF05258">
    <property type="entry name" value="DciA"/>
    <property type="match status" value="1"/>
</dbReference>
<comment type="caution">
    <text evidence="2">The sequence shown here is derived from an EMBL/GenBank/DDBJ whole genome shotgun (WGS) entry which is preliminary data.</text>
</comment>
<gene>
    <name evidence="2" type="ORF">GALL_117220</name>
</gene>
<feature type="compositionally biased region" description="Basic and acidic residues" evidence="1">
    <location>
        <begin position="1"/>
        <end position="21"/>
    </location>
</feature>
<dbReference type="InterPro" id="IPR007922">
    <property type="entry name" value="DciA-like"/>
</dbReference>
<dbReference type="PANTHER" id="PTHR36456:SF1">
    <property type="entry name" value="UPF0232 PROTEIN SCO3875"/>
    <property type="match status" value="1"/>
</dbReference>
<reference evidence="2" key="1">
    <citation type="submission" date="2016-10" db="EMBL/GenBank/DDBJ databases">
        <title>Sequence of Gallionella enrichment culture.</title>
        <authorList>
            <person name="Poehlein A."/>
            <person name="Muehling M."/>
            <person name="Daniel R."/>
        </authorList>
    </citation>
    <scope>NUCLEOTIDE SEQUENCE</scope>
</reference>